<feature type="compositionally biased region" description="Basic residues" evidence="1">
    <location>
        <begin position="76"/>
        <end position="87"/>
    </location>
</feature>
<accession>A0ABV0TMW4</accession>
<sequence>MNRKKCEVENEAVHWRFQSPDFTIWKCSGTALSFEFGCCGNAPASLIAKQQQNSSSQFSDLPPDWHTHTGNCGHFSSHKKGSHRRPQTRQTFSFSQMLMLGVDAVCRV</sequence>
<evidence type="ECO:0000313" key="3">
    <source>
        <dbReference type="Proteomes" id="UP001482620"/>
    </source>
</evidence>
<organism evidence="2 3">
    <name type="scientific">Ilyodon furcidens</name>
    <name type="common">goldbreast splitfin</name>
    <dbReference type="NCBI Taxonomy" id="33524"/>
    <lineage>
        <taxon>Eukaryota</taxon>
        <taxon>Metazoa</taxon>
        <taxon>Chordata</taxon>
        <taxon>Craniata</taxon>
        <taxon>Vertebrata</taxon>
        <taxon>Euteleostomi</taxon>
        <taxon>Actinopterygii</taxon>
        <taxon>Neopterygii</taxon>
        <taxon>Teleostei</taxon>
        <taxon>Neoteleostei</taxon>
        <taxon>Acanthomorphata</taxon>
        <taxon>Ovalentaria</taxon>
        <taxon>Atherinomorphae</taxon>
        <taxon>Cyprinodontiformes</taxon>
        <taxon>Goodeidae</taxon>
        <taxon>Ilyodon</taxon>
    </lineage>
</organism>
<gene>
    <name evidence="2" type="ORF">ILYODFUR_029818</name>
</gene>
<comment type="caution">
    <text evidence="2">The sequence shown here is derived from an EMBL/GenBank/DDBJ whole genome shotgun (WGS) entry which is preliminary data.</text>
</comment>
<evidence type="ECO:0000313" key="2">
    <source>
        <dbReference type="EMBL" id="MEQ2234235.1"/>
    </source>
</evidence>
<dbReference type="EMBL" id="JAHRIQ010039063">
    <property type="protein sequence ID" value="MEQ2234235.1"/>
    <property type="molecule type" value="Genomic_DNA"/>
</dbReference>
<dbReference type="Proteomes" id="UP001482620">
    <property type="component" value="Unassembled WGS sequence"/>
</dbReference>
<name>A0ABV0TMW4_9TELE</name>
<proteinExistence type="predicted"/>
<reference evidence="2 3" key="1">
    <citation type="submission" date="2021-06" db="EMBL/GenBank/DDBJ databases">
        <authorList>
            <person name="Palmer J.M."/>
        </authorList>
    </citation>
    <scope>NUCLEOTIDE SEQUENCE [LARGE SCALE GENOMIC DNA]</scope>
    <source>
        <strain evidence="3">if_2019</strain>
        <tissue evidence="2">Muscle</tissue>
    </source>
</reference>
<keyword evidence="3" id="KW-1185">Reference proteome</keyword>
<protein>
    <submittedName>
        <fullName evidence="2">Uncharacterized protein</fullName>
    </submittedName>
</protein>
<evidence type="ECO:0000256" key="1">
    <source>
        <dbReference type="SAM" id="MobiDB-lite"/>
    </source>
</evidence>
<feature type="region of interest" description="Disordered" evidence="1">
    <location>
        <begin position="67"/>
        <end position="88"/>
    </location>
</feature>